<accession>A0A255Z797</accession>
<evidence type="ECO:0000256" key="1">
    <source>
        <dbReference type="ARBA" id="ARBA00007689"/>
    </source>
</evidence>
<evidence type="ECO:0000313" key="3">
    <source>
        <dbReference type="EMBL" id="OYQ37291.1"/>
    </source>
</evidence>
<proteinExistence type="inferred from homology"/>
<name>A0A255Z797_9PROT</name>
<dbReference type="SUPFAM" id="SSF54909">
    <property type="entry name" value="Dimeric alpha+beta barrel"/>
    <property type="match status" value="1"/>
</dbReference>
<dbReference type="Proteomes" id="UP000216998">
    <property type="component" value="Unassembled WGS sequence"/>
</dbReference>
<dbReference type="EMBL" id="NOXU01000016">
    <property type="protein sequence ID" value="OYQ37291.1"/>
    <property type="molecule type" value="Genomic_DNA"/>
</dbReference>
<keyword evidence="4" id="KW-1185">Reference proteome</keyword>
<dbReference type="Pfam" id="PF03795">
    <property type="entry name" value="YCII"/>
    <property type="match status" value="1"/>
</dbReference>
<dbReference type="RefSeq" id="WP_094453181.1">
    <property type="nucleotide sequence ID" value="NZ_NOXU01000016.1"/>
</dbReference>
<protein>
    <submittedName>
        <fullName evidence="3">Transcription initiation protein</fullName>
    </submittedName>
</protein>
<dbReference type="OrthoDB" id="9807535at2"/>
<dbReference type="InterPro" id="IPR005545">
    <property type="entry name" value="YCII"/>
</dbReference>
<dbReference type="InterPro" id="IPR011008">
    <property type="entry name" value="Dimeric_a/b-barrel"/>
</dbReference>
<reference evidence="3 4" key="1">
    <citation type="submission" date="2017-07" db="EMBL/GenBank/DDBJ databases">
        <title>Niveispirillum cyanobacteriorum sp. nov., isolated from cyanobacterial aggregates in a eutrophic lake.</title>
        <authorList>
            <person name="Cai H."/>
        </authorList>
    </citation>
    <scope>NUCLEOTIDE SEQUENCE [LARGE SCALE GENOMIC DNA]</scope>
    <source>
        <strain evidence="4">TH1-14</strain>
    </source>
</reference>
<comment type="caution">
    <text evidence="3">The sequence shown here is derived from an EMBL/GenBank/DDBJ whole genome shotgun (WGS) entry which is preliminary data.</text>
</comment>
<feature type="domain" description="YCII-related" evidence="2">
    <location>
        <begin position="3"/>
        <end position="112"/>
    </location>
</feature>
<organism evidence="3 4">
    <name type="scientific">Niveispirillum lacus</name>
    <dbReference type="NCBI Taxonomy" id="1981099"/>
    <lineage>
        <taxon>Bacteria</taxon>
        <taxon>Pseudomonadati</taxon>
        <taxon>Pseudomonadota</taxon>
        <taxon>Alphaproteobacteria</taxon>
        <taxon>Rhodospirillales</taxon>
        <taxon>Azospirillaceae</taxon>
        <taxon>Niveispirillum</taxon>
    </lineage>
</organism>
<dbReference type="AlphaFoldDB" id="A0A255Z797"/>
<gene>
    <name evidence="3" type="ORF">CHU95_01910</name>
</gene>
<dbReference type="Gene3D" id="3.30.70.1060">
    <property type="entry name" value="Dimeric alpha+beta barrel"/>
    <property type="match status" value="1"/>
</dbReference>
<dbReference type="PANTHER" id="PTHR35174">
    <property type="entry name" value="BLL7171 PROTEIN-RELATED"/>
    <property type="match status" value="1"/>
</dbReference>
<comment type="similarity">
    <text evidence="1">Belongs to the YciI family.</text>
</comment>
<evidence type="ECO:0000259" key="2">
    <source>
        <dbReference type="Pfam" id="PF03795"/>
    </source>
</evidence>
<sequence>MAKFMLILRENPATFASLSPDDLQAIIQEYSAWAQKLGMEGRMAGGEKLRDEGGRHLTARSGSLVAIDGPYAEAKEVIGGFFIIEAADYADAEALATDCPHVKYGVVEIRQVDNIDG</sequence>
<evidence type="ECO:0000313" key="4">
    <source>
        <dbReference type="Proteomes" id="UP000216998"/>
    </source>
</evidence>